<reference evidence="1 2" key="1">
    <citation type="submission" date="2016-04" db="EMBL/GenBank/DDBJ databases">
        <title>Complete genome sequence of Thermococcus pacificus type strain P4.</title>
        <authorList>
            <person name="Oger P.M."/>
        </authorList>
    </citation>
    <scope>NUCLEOTIDE SEQUENCE [LARGE SCALE GENOMIC DNA]</scope>
    <source>
        <strain evidence="1 2">P-4</strain>
    </source>
</reference>
<organism evidence="1 2">
    <name type="scientific">Thermococcus pacificus</name>
    <dbReference type="NCBI Taxonomy" id="71998"/>
    <lineage>
        <taxon>Archaea</taxon>
        <taxon>Methanobacteriati</taxon>
        <taxon>Methanobacteriota</taxon>
        <taxon>Thermococci</taxon>
        <taxon>Thermococcales</taxon>
        <taxon>Thermococcaceae</taxon>
        <taxon>Thermococcus</taxon>
    </lineage>
</organism>
<evidence type="ECO:0000313" key="2">
    <source>
        <dbReference type="Proteomes" id="UP000197418"/>
    </source>
</evidence>
<dbReference type="Proteomes" id="UP000197418">
    <property type="component" value="Chromosome"/>
</dbReference>
<dbReference type="GeneID" id="33315802"/>
<protein>
    <submittedName>
        <fullName evidence="1">Uncharacterized protein</fullName>
    </submittedName>
</protein>
<dbReference type="OrthoDB" id="84822at2157"/>
<sequence length="113" mass="13456">MARCPLCGKSLDWGELIEQMIEEKGTEMRELLLDRERFLSAFREFVFKCPHCGEEFYGRNLPEKEAEKVFELLNDFKGSIDWENKKVRLRLNSLLALDTLLEQWDEKVTRKRA</sequence>
<gene>
    <name evidence="1" type="ORF">A3L08_05990</name>
</gene>
<keyword evidence="2" id="KW-1185">Reference proteome</keyword>
<name>A0A218P809_9EURY</name>
<evidence type="ECO:0000313" key="1">
    <source>
        <dbReference type="EMBL" id="ASJ06904.1"/>
    </source>
</evidence>
<dbReference type="AlphaFoldDB" id="A0A218P809"/>
<accession>A0A218P809</accession>
<proteinExistence type="predicted"/>
<dbReference type="Gene3D" id="3.10.20.830">
    <property type="entry name" value="Bifunctional heparan sulphate n-deacetylase/n-sulphotransferase"/>
    <property type="match status" value="1"/>
</dbReference>
<dbReference type="EMBL" id="CP015102">
    <property type="protein sequence ID" value="ASJ06904.1"/>
    <property type="molecule type" value="Genomic_DNA"/>
</dbReference>
<dbReference type="KEGG" id="tpaf:A3L08_05990"/>
<dbReference type="RefSeq" id="WP_088854155.1">
    <property type="nucleotide sequence ID" value="NZ_CP015102.1"/>
</dbReference>